<dbReference type="RefSeq" id="WP_043125345.1">
    <property type="nucleotide sequence ID" value="NZ_JTDL01000140.1"/>
</dbReference>
<proteinExistence type="predicted"/>
<sequence length="73" mass="8270">MATARKRTHPMPTAPEQADRVLTPEQMHELTIDTMASWALEGMEPDRQTIEEINAFLRSGLSASEYLRKLKGD</sequence>
<dbReference type="EMBL" id="JTDL01000140">
    <property type="protein sequence ID" value="KHL01596.1"/>
    <property type="molecule type" value="Genomic_DNA"/>
</dbReference>
<comment type="caution">
    <text evidence="1">The sequence shown here is derived from an EMBL/GenBank/DDBJ whole genome shotgun (WGS) entry which is preliminary data.</text>
</comment>
<accession>A0A0B2AID2</accession>
<evidence type="ECO:0000313" key="1">
    <source>
        <dbReference type="EMBL" id="KHL01596.1"/>
    </source>
</evidence>
<dbReference type="OrthoDB" id="5074402at2"/>
<evidence type="ECO:0000313" key="2">
    <source>
        <dbReference type="Proteomes" id="UP000030982"/>
    </source>
</evidence>
<name>A0A0B2AID2_9MICC</name>
<gene>
    <name evidence="1" type="ORF">LK10_15215</name>
</gene>
<organism evidence="1 2">
    <name type="scientific">Sinomonas humi</name>
    <dbReference type="NCBI Taxonomy" id="1338436"/>
    <lineage>
        <taxon>Bacteria</taxon>
        <taxon>Bacillati</taxon>
        <taxon>Actinomycetota</taxon>
        <taxon>Actinomycetes</taxon>
        <taxon>Micrococcales</taxon>
        <taxon>Micrococcaceae</taxon>
        <taxon>Sinomonas</taxon>
    </lineage>
</organism>
<evidence type="ECO:0008006" key="3">
    <source>
        <dbReference type="Google" id="ProtNLM"/>
    </source>
</evidence>
<dbReference type="Gene3D" id="1.10.8.1050">
    <property type="entry name" value="Antitoxin VbhA-like"/>
    <property type="match status" value="1"/>
</dbReference>
<dbReference type="AlphaFoldDB" id="A0A0B2AID2"/>
<dbReference type="InterPro" id="IPR043038">
    <property type="entry name" value="VbhA_sf"/>
</dbReference>
<dbReference type="Proteomes" id="UP000030982">
    <property type="component" value="Unassembled WGS sequence"/>
</dbReference>
<protein>
    <recommendedName>
        <fullName evidence="3">Antitoxin VbhA domain-containing protein</fullName>
    </recommendedName>
</protein>
<keyword evidence="2" id="KW-1185">Reference proteome</keyword>
<reference evidence="1 2" key="1">
    <citation type="submission" date="2014-09" db="EMBL/GenBank/DDBJ databases">
        <title>Genome sequence of Sinomonas sp. MUSC 117.</title>
        <authorList>
            <person name="Lee L.-H."/>
        </authorList>
    </citation>
    <scope>NUCLEOTIDE SEQUENCE [LARGE SCALE GENOMIC DNA]</scope>
    <source>
        <strain evidence="1 2">MUSC 117</strain>
    </source>
</reference>